<dbReference type="EMBL" id="QPJK01000001">
    <property type="protein sequence ID" value="RCW76465.1"/>
    <property type="molecule type" value="Genomic_DNA"/>
</dbReference>
<dbReference type="NCBIfam" id="NF004837">
    <property type="entry name" value="PRK06187.1"/>
    <property type="match status" value="1"/>
</dbReference>
<keyword evidence="6" id="KW-1185">Reference proteome</keyword>
<evidence type="ECO:0000259" key="4">
    <source>
        <dbReference type="Pfam" id="PF13193"/>
    </source>
</evidence>
<accession>A0A368Y8P2</accession>
<dbReference type="PROSITE" id="PS00455">
    <property type="entry name" value="AMP_BINDING"/>
    <property type="match status" value="1"/>
</dbReference>
<dbReference type="RefSeq" id="WP_342769637.1">
    <property type="nucleotide sequence ID" value="NZ_QPJK01000001.1"/>
</dbReference>
<dbReference type="AlphaFoldDB" id="A0A368Y8P2"/>
<dbReference type="InterPro" id="IPR000873">
    <property type="entry name" value="AMP-dep_synth/lig_dom"/>
</dbReference>
<dbReference type="InterPro" id="IPR020845">
    <property type="entry name" value="AMP-binding_CS"/>
</dbReference>
<reference evidence="5 6" key="1">
    <citation type="submission" date="2018-07" db="EMBL/GenBank/DDBJ databases">
        <title>Genomic Encyclopedia of Type Strains, Phase IV (KMG-IV): sequencing the most valuable type-strain genomes for metagenomic binning, comparative biology and taxonomic classification.</title>
        <authorList>
            <person name="Goeker M."/>
        </authorList>
    </citation>
    <scope>NUCLEOTIDE SEQUENCE [LARGE SCALE GENOMIC DNA]</scope>
    <source>
        <strain evidence="5 6">DSM 21634</strain>
    </source>
</reference>
<dbReference type="InterPro" id="IPR025110">
    <property type="entry name" value="AMP-bd_C"/>
</dbReference>
<dbReference type="Proteomes" id="UP000252884">
    <property type="component" value="Unassembled WGS sequence"/>
</dbReference>
<dbReference type="GO" id="GO:0016878">
    <property type="term" value="F:acid-thiol ligase activity"/>
    <property type="evidence" value="ECO:0007669"/>
    <property type="project" value="UniProtKB-ARBA"/>
</dbReference>
<feature type="domain" description="AMP-dependent synthetase/ligase" evidence="3">
    <location>
        <begin position="10"/>
        <end position="376"/>
    </location>
</feature>
<dbReference type="Pfam" id="PF00501">
    <property type="entry name" value="AMP-binding"/>
    <property type="match status" value="1"/>
</dbReference>
<dbReference type="InterPro" id="IPR050237">
    <property type="entry name" value="ATP-dep_AMP-bd_enzyme"/>
</dbReference>
<dbReference type="InterPro" id="IPR045851">
    <property type="entry name" value="AMP-bd_C_sf"/>
</dbReference>
<name>A0A368Y8P2_9BURK</name>
<evidence type="ECO:0000256" key="2">
    <source>
        <dbReference type="ARBA" id="ARBA00022598"/>
    </source>
</evidence>
<comment type="similarity">
    <text evidence="1">Belongs to the ATP-dependent AMP-binding enzyme family.</text>
</comment>
<keyword evidence="2" id="KW-0436">Ligase</keyword>
<proteinExistence type="inferred from homology"/>
<gene>
    <name evidence="5" type="ORF">DES41_1011071</name>
</gene>
<dbReference type="PANTHER" id="PTHR43767:SF1">
    <property type="entry name" value="NONRIBOSOMAL PEPTIDE SYNTHASE PES1 (EUROFUNG)-RELATED"/>
    <property type="match status" value="1"/>
</dbReference>
<dbReference type="Gene3D" id="3.30.300.30">
    <property type="match status" value="1"/>
</dbReference>
<feature type="domain" description="AMP-binding enzyme C-terminal" evidence="4">
    <location>
        <begin position="426"/>
        <end position="501"/>
    </location>
</feature>
<dbReference type="FunFam" id="3.30.300.30:FF:000008">
    <property type="entry name" value="2,3-dihydroxybenzoate-AMP ligase"/>
    <property type="match status" value="1"/>
</dbReference>
<evidence type="ECO:0000313" key="5">
    <source>
        <dbReference type="EMBL" id="RCW76465.1"/>
    </source>
</evidence>
<dbReference type="Gene3D" id="3.40.50.12780">
    <property type="entry name" value="N-terminal domain of ligase-like"/>
    <property type="match status" value="1"/>
</dbReference>
<protein>
    <submittedName>
        <fullName evidence="5">Long-chain acyl-CoA synthetase</fullName>
    </submittedName>
</protein>
<sequence>MRLRQTQSLHRAVQQFPDRVATVYNGRRQTFRQLHDRVARLAGALQAQGMRAGDRVGMLALNSDRTLEFYLAVWWGGGVVNPVNTRWSAAEIAFSLQDCATAMLFVDDSFVAMVPELQAQAPCLEKLLYVGEKTAPAGFLDTEQLLAAARPVEDALRSGDDLAGVFYTGGTTGRPKGVMLSQEALAANSVLSLIASPLDRDAVLLHSAPLFHLGGLSALMRSLVVGTTNVFLPAFTPGGVLKAIAEHRITSLMLIPVMLQFLLDDPAARDADLSSVRVVGYGASPISEALLERAFALLPQADFVQGYGMTELAAGVTYLTAEYHSAEGRKLGKLNSAGCALNGIDLRIVDVEGKEVPRGQVGEIAVRSPCAMSGYWNLPQVTAQALRDGWMFTGDAARMDEDGFVFIVDRFKDMVVSGGENVYCGEVEAALTRHPAVAAAAVIGVPHAQWGEAVHAVLVLRPGVQATTEEIQAHCKTLIAGYKCPRSVEFVAALPISGAGKVMKYKLREAHWKDHRRAVA</sequence>
<dbReference type="PANTHER" id="PTHR43767">
    <property type="entry name" value="LONG-CHAIN-FATTY-ACID--COA LIGASE"/>
    <property type="match status" value="1"/>
</dbReference>
<organism evidence="5 6">
    <name type="scientific">Pseudorhodoferax soli</name>
    <dbReference type="NCBI Taxonomy" id="545864"/>
    <lineage>
        <taxon>Bacteria</taxon>
        <taxon>Pseudomonadati</taxon>
        <taxon>Pseudomonadota</taxon>
        <taxon>Betaproteobacteria</taxon>
        <taxon>Burkholderiales</taxon>
        <taxon>Comamonadaceae</taxon>
    </lineage>
</organism>
<dbReference type="CDD" id="cd17631">
    <property type="entry name" value="FACL_FadD13-like"/>
    <property type="match status" value="1"/>
</dbReference>
<dbReference type="Pfam" id="PF13193">
    <property type="entry name" value="AMP-binding_C"/>
    <property type="match status" value="1"/>
</dbReference>
<evidence type="ECO:0000313" key="6">
    <source>
        <dbReference type="Proteomes" id="UP000252884"/>
    </source>
</evidence>
<comment type="caution">
    <text evidence="5">The sequence shown here is derived from an EMBL/GenBank/DDBJ whole genome shotgun (WGS) entry which is preliminary data.</text>
</comment>
<evidence type="ECO:0000256" key="1">
    <source>
        <dbReference type="ARBA" id="ARBA00006432"/>
    </source>
</evidence>
<evidence type="ECO:0000259" key="3">
    <source>
        <dbReference type="Pfam" id="PF00501"/>
    </source>
</evidence>
<dbReference type="InterPro" id="IPR042099">
    <property type="entry name" value="ANL_N_sf"/>
</dbReference>
<dbReference type="SUPFAM" id="SSF56801">
    <property type="entry name" value="Acetyl-CoA synthetase-like"/>
    <property type="match status" value="1"/>
</dbReference>